<feature type="region of interest" description="Disordered" evidence="1">
    <location>
        <begin position="130"/>
        <end position="160"/>
    </location>
</feature>
<proteinExistence type="predicted"/>
<feature type="compositionally biased region" description="Basic and acidic residues" evidence="1">
    <location>
        <begin position="296"/>
        <end position="306"/>
    </location>
</feature>
<organism evidence="3 4">
    <name type="scientific">Arthrobotrys musiformis</name>
    <dbReference type="NCBI Taxonomy" id="47236"/>
    <lineage>
        <taxon>Eukaryota</taxon>
        <taxon>Fungi</taxon>
        <taxon>Dikarya</taxon>
        <taxon>Ascomycota</taxon>
        <taxon>Pezizomycotina</taxon>
        <taxon>Orbiliomycetes</taxon>
        <taxon>Orbiliales</taxon>
        <taxon>Orbiliaceae</taxon>
        <taxon>Arthrobotrys</taxon>
    </lineage>
</organism>
<dbReference type="Proteomes" id="UP001370758">
    <property type="component" value="Unassembled WGS sequence"/>
</dbReference>
<dbReference type="AlphaFoldDB" id="A0AAV9WQN2"/>
<evidence type="ECO:0000256" key="1">
    <source>
        <dbReference type="SAM" id="MobiDB-lite"/>
    </source>
</evidence>
<accession>A0AAV9WQN2</accession>
<evidence type="ECO:0000313" key="3">
    <source>
        <dbReference type="EMBL" id="KAK6512587.1"/>
    </source>
</evidence>
<keyword evidence="2" id="KW-0812">Transmembrane</keyword>
<reference evidence="3 4" key="1">
    <citation type="submission" date="2023-08" db="EMBL/GenBank/DDBJ databases">
        <authorList>
            <person name="Palmer J.M."/>
        </authorList>
    </citation>
    <scope>NUCLEOTIDE SEQUENCE [LARGE SCALE GENOMIC DNA]</scope>
    <source>
        <strain evidence="3 4">TWF481</strain>
    </source>
</reference>
<comment type="caution">
    <text evidence="3">The sequence shown here is derived from an EMBL/GenBank/DDBJ whole genome shotgun (WGS) entry which is preliminary data.</text>
</comment>
<evidence type="ECO:0000313" key="4">
    <source>
        <dbReference type="Proteomes" id="UP001370758"/>
    </source>
</evidence>
<keyword evidence="4" id="KW-1185">Reference proteome</keyword>
<feature type="region of interest" description="Disordered" evidence="1">
    <location>
        <begin position="267"/>
        <end position="359"/>
    </location>
</feature>
<protein>
    <recommendedName>
        <fullName evidence="5">Mid2 domain-containing protein</fullName>
    </recommendedName>
</protein>
<feature type="transmembrane region" description="Helical" evidence="2">
    <location>
        <begin position="165"/>
        <end position="191"/>
    </location>
</feature>
<keyword evidence="2" id="KW-0472">Membrane</keyword>
<keyword evidence="2" id="KW-1133">Transmembrane helix</keyword>
<sequence>MKLLRRPTNHVFSDISISIFSLLISSATVKAISTLNAFTDANCAFRPRAPQPGHTDGECQSITTPNTISISIESLDEGCTDLYCSQKPLAKEINIGDCANLNGRLVRSFSVDECPPGTVDYPDLPAGWNTTTTSSGIPSATSSIPPSSAATQSSALSTSSGGNRMAIIGGSVGGGVALFMIVVGAIGWFLYKRSENRRRTGSAWPDIPPYGYGRYTGDLSPGPGPNGYGSTGIYNGPPINQSEPGELEGNSTTNINTGNPYFKPHSSAAVAQKRARPAARSASGSGIFENQVADDVPLREIPRQELEGAPVMPPPPPPITRQQQQPQQLQRQQHARNFSFSRERLPDMPRVPGPGVVEQ</sequence>
<feature type="compositionally biased region" description="Low complexity" evidence="1">
    <location>
        <begin position="320"/>
        <end position="332"/>
    </location>
</feature>
<dbReference type="EMBL" id="JAVHJL010000001">
    <property type="protein sequence ID" value="KAK6512587.1"/>
    <property type="molecule type" value="Genomic_DNA"/>
</dbReference>
<evidence type="ECO:0008006" key="5">
    <source>
        <dbReference type="Google" id="ProtNLM"/>
    </source>
</evidence>
<feature type="compositionally biased region" description="Low complexity" evidence="1">
    <location>
        <begin position="268"/>
        <end position="286"/>
    </location>
</feature>
<evidence type="ECO:0000256" key="2">
    <source>
        <dbReference type="SAM" id="Phobius"/>
    </source>
</evidence>
<name>A0AAV9WQN2_9PEZI</name>
<gene>
    <name evidence="3" type="ORF">TWF481_001471</name>
</gene>